<reference evidence="3" key="1">
    <citation type="journal article" date="2019" name="Int. J. Syst. Evol. Microbiol.">
        <title>The Global Catalogue of Microorganisms (GCM) 10K type strain sequencing project: providing services to taxonomists for standard genome sequencing and annotation.</title>
        <authorList>
            <consortium name="The Broad Institute Genomics Platform"/>
            <consortium name="The Broad Institute Genome Sequencing Center for Infectious Disease"/>
            <person name="Wu L."/>
            <person name="Ma J."/>
        </authorList>
    </citation>
    <scope>NUCLEOTIDE SEQUENCE [LARGE SCALE GENOMIC DNA]</scope>
    <source>
        <strain evidence="3">JCM 18409</strain>
    </source>
</reference>
<dbReference type="RefSeq" id="WP_345657897.1">
    <property type="nucleotide sequence ID" value="NZ_BAABKB010000044.1"/>
</dbReference>
<dbReference type="EMBL" id="BAABKB010000044">
    <property type="protein sequence ID" value="GAA5035340.1"/>
    <property type="molecule type" value="Genomic_DNA"/>
</dbReference>
<dbReference type="InterPro" id="IPR029058">
    <property type="entry name" value="AB_hydrolase_fold"/>
</dbReference>
<protein>
    <submittedName>
        <fullName evidence="2">Alpha/beta hydrolase</fullName>
    </submittedName>
</protein>
<dbReference type="Proteomes" id="UP001501759">
    <property type="component" value="Unassembled WGS sequence"/>
</dbReference>
<keyword evidence="2" id="KW-0378">Hydrolase</keyword>
<evidence type="ECO:0000259" key="1">
    <source>
        <dbReference type="Pfam" id="PF00561"/>
    </source>
</evidence>
<dbReference type="InterPro" id="IPR000073">
    <property type="entry name" value="AB_hydrolase_1"/>
</dbReference>
<dbReference type="PANTHER" id="PTHR43433:SF5">
    <property type="entry name" value="AB HYDROLASE-1 DOMAIN-CONTAINING PROTEIN"/>
    <property type="match status" value="1"/>
</dbReference>
<name>A0ABP9JL14_9ACTN</name>
<dbReference type="Gene3D" id="3.40.50.1820">
    <property type="entry name" value="alpha/beta hydrolase"/>
    <property type="match status" value="1"/>
</dbReference>
<accession>A0ABP9JL14</accession>
<feature type="domain" description="AB hydrolase-1" evidence="1">
    <location>
        <begin position="42"/>
        <end position="124"/>
    </location>
</feature>
<dbReference type="PANTHER" id="PTHR43433">
    <property type="entry name" value="HYDROLASE, ALPHA/BETA FOLD FAMILY PROTEIN"/>
    <property type="match status" value="1"/>
</dbReference>
<evidence type="ECO:0000313" key="2">
    <source>
        <dbReference type="EMBL" id="GAA5035340.1"/>
    </source>
</evidence>
<dbReference type="GO" id="GO:0016787">
    <property type="term" value="F:hydrolase activity"/>
    <property type="evidence" value="ECO:0007669"/>
    <property type="project" value="UniProtKB-KW"/>
</dbReference>
<dbReference type="SUPFAM" id="SSF53474">
    <property type="entry name" value="alpha/beta-Hydrolases"/>
    <property type="match status" value="1"/>
</dbReference>
<organism evidence="2 3">
    <name type="scientific">Streptomyces siamensis</name>
    <dbReference type="NCBI Taxonomy" id="1274986"/>
    <lineage>
        <taxon>Bacteria</taxon>
        <taxon>Bacillati</taxon>
        <taxon>Actinomycetota</taxon>
        <taxon>Actinomycetes</taxon>
        <taxon>Kitasatosporales</taxon>
        <taxon>Streptomycetaceae</taxon>
        <taxon>Streptomyces</taxon>
    </lineage>
</organism>
<proteinExistence type="predicted"/>
<sequence length="276" mass="29869">MNATSGKLQVPGATLHYQVRGDGPLLLVSQSGEGDADRSDAMVGHLVDTYTVVTYDRRGLSRSVIDDPARGATLDEHVDDVNRLLAELTDEPARMLGCSMGAVIGLRLAQRHPGRLGVLVAHEPAIPGLLPEAERLRAQRELDDMCTVFRRDGWIAGVRRIGEILGIDPARQETEPGVRTPPLDASREANFTFFVAHDAPTMTRAELHPHEIRALAAGPVRIVPAAGRTTPRAVFDYRCAEELAAGLGAELVHFPGGHNGNLTHPQGFAERLRTLL</sequence>
<dbReference type="Pfam" id="PF00561">
    <property type="entry name" value="Abhydrolase_1"/>
    <property type="match status" value="1"/>
</dbReference>
<dbReference type="InterPro" id="IPR050471">
    <property type="entry name" value="AB_hydrolase"/>
</dbReference>
<keyword evidence="3" id="KW-1185">Reference proteome</keyword>
<gene>
    <name evidence="2" type="ORF">GCM10023335_81080</name>
</gene>
<comment type="caution">
    <text evidence="2">The sequence shown here is derived from an EMBL/GenBank/DDBJ whole genome shotgun (WGS) entry which is preliminary data.</text>
</comment>
<evidence type="ECO:0000313" key="3">
    <source>
        <dbReference type="Proteomes" id="UP001501759"/>
    </source>
</evidence>